<evidence type="ECO:0000256" key="1">
    <source>
        <dbReference type="ARBA" id="ARBA00004141"/>
    </source>
</evidence>
<dbReference type="AlphaFoldDB" id="B6JGJ5"/>
<organism evidence="6 7">
    <name type="scientific">Afipia carboxidovorans (strain ATCC 49405 / DSM 1227 / KCTC 32145 / OM5)</name>
    <name type="common">Oligotropha carboxidovorans</name>
    <dbReference type="NCBI Taxonomy" id="504832"/>
    <lineage>
        <taxon>Bacteria</taxon>
        <taxon>Pseudomonadati</taxon>
        <taxon>Pseudomonadota</taxon>
        <taxon>Alphaproteobacteria</taxon>
        <taxon>Hyphomicrobiales</taxon>
        <taxon>Nitrobacteraceae</taxon>
        <taxon>Afipia</taxon>
    </lineage>
</organism>
<keyword evidence="4 5" id="KW-0472">Membrane</keyword>
<name>B6JGJ5_AFIC5</name>
<protein>
    <submittedName>
        <fullName evidence="6">Putative transmembrane protein</fullName>
    </submittedName>
</protein>
<dbReference type="PATRIC" id="fig|504832.7.peg.1824"/>
<sequence>MPTLYVIGRVLFAILFMASGAAKLLDIPAAAEIVSAHLVIPASLTDIATQIEGLTGLPTAQLIVILGGILEVAGGVAIAANFGARALAMVLAIMLAISAVALHDVWNTAGVERTAAVFEILKSVALIGALLMIAGRPREAAPVRATYTDRASSYTDF</sequence>
<dbReference type="KEGG" id="oca:OCAR_6332"/>
<comment type="subcellular location">
    <subcellularLocation>
        <location evidence="1">Membrane</location>
        <topology evidence="1">Multi-pass membrane protein</topology>
    </subcellularLocation>
</comment>
<dbReference type="eggNOG" id="COG2259">
    <property type="taxonomic scope" value="Bacteria"/>
</dbReference>
<dbReference type="EMBL" id="CP002826">
    <property type="protein sequence ID" value="AEI06421.1"/>
    <property type="molecule type" value="Genomic_DNA"/>
</dbReference>
<feature type="transmembrane region" description="Helical" evidence="5">
    <location>
        <begin position="115"/>
        <end position="134"/>
    </location>
</feature>
<accession>B6JGJ5</accession>
<dbReference type="GO" id="GO:0016020">
    <property type="term" value="C:membrane"/>
    <property type="evidence" value="ECO:0007669"/>
    <property type="project" value="UniProtKB-SubCell"/>
</dbReference>
<evidence type="ECO:0000256" key="5">
    <source>
        <dbReference type="SAM" id="Phobius"/>
    </source>
</evidence>
<proteinExistence type="predicted"/>
<evidence type="ECO:0000256" key="3">
    <source>
        <dbReference type="ARBA" id="ARBA00022989"/>
    </source>
</evidence>
<evidence type="ECO:0000256" key="2">
    <source>
        <dbReference type="ARBA" id="ARBA00022692"/>
    </source>
</evidence>
<dbReference type="Pfam" id="PF07681">
    <property type="entry name" value="DoxX"/>
    <property type="match status" value="1"/>
</dbReference>
<keyword evidence="7" id="KW-1185">Reference proteome</keyword>
<evidence type="ECO:0000313" key="7">
    <source>
        <dbReference type="Proteomes" id="UP000007730"/>
    </source>
</evidence>
<keyword evidence="2 5" id="KW-0812">Transmembrane</keyword>
<evidence type="ECO:0000256" key="4">
    <source>
        <dbReference type="ARBA" id="ARBA00023136"/>
    </source>
</evidence>
<keyword evidence="3 5" id="KW-1133">Transmembrane helix</keyword>
<dbReference type="HOGENOM" id="CLU_058421_8_2_5"/>
<dbReference type="InterPro" id="IPR032808">
    <property type="entry name" value="DoxX"/>
</dbReference>
<dbReference type="Proteomes" id="UP000007730">
    <property type="component" value="Chromosome"/>
</dbReference>
<dbReference type="OrthoDB" id="9810206at2"/>
<feature type="transmembrane region" description="Helical" evidence="5">
    <location>
        <begin position="86"/>
        <end position="103"/>
    </location>
</feature>
<gene>
    <name evidence="6" type="ordered locus">OCA5_c17070</name>
</gene>
<dbReference type="RefSeq" id="WP_012563471.1">
    <property type="nucleotide sequence ID" value="NC_011386.1"/>
</dbReference>
<reference evidence="6 7" key="1">
    <citation type="journal article" date="2011" name="J. Bacteriol.">
        <title>Complete genome sequences of the chemolithoautotrophic Oligotropha carboxidovorans strains OM4 and OM5.</title>
        <authorList>
            <person name="Volland S."/>
            <person name="Rachinger M."/>
            <person name="Strittmatter A."/>
            <person name="Daniel R."/>
            <person name="Gottschalk G."/>
            <person name="Meyer O."/>
        </authorList>
    </citation>
    <scope>NUCLEOTIDE SEQUENCE [LARGE SCALE GENOMIC DNA]</scope>
    <source>
        <strain evidence="7">ATCC 49405 / DSM 1227 / KCTC 32145 / OM5</strain>
    </source>
</reference>
<evidence type="ECO:0000313" key="6">
    <source>
        <dbReference type="EMBL" id="AEI06421.1"/>
    </source>
</evidence>
<dbReference type="KEGG" id="ocg:OCA5_c17070"/>
<dbReference type="STRING" id="504832.OCA5_c17070"/>
<feature type="transmembrane region" description="Helical" evidence="5">
    <location>
        <begin position="60"/>
        <end position="79"/>
    </location>
</feature>